<dbReference type="Pfam" id="PF02770">
    <property type="entry name" value="Acyl-CoA_dh_M"/>
    <property type="match status" value="1"/>
</dbReference>
<keyword evidence="3 5" id="KW-0285">Flavoprotein</keyword>
<evidence type="ECO:0000256" key="2">
    <source>
        <dbReference type="ARBA" id="ARBA00009347"/>
    </source>
</evidence>
<feature type="domain" description="Acyl-CoA dehydrogenase/oxidase C-terminal" evidence="6">
    <location>
        <begin position="224"/>
        <end position="373"/>
    </location>
</feature>
<reference evidence="9 10" key="1">
    <citation type="submission" date="2015-05" db="EMBL/GenBank/DDBJ databases">
        <title>Draft genome sequence of the bacterium Gordonia jacobaea a new member of the Gordonia genus.</title>
        <authorList>
            <person name="Jimenez-Galisteo G."/>
            <person name="Dominguez A."/>
            <person name="Munoz E."/>
            <person name="Vinas M."/>
        </authorList>
    </citation>
    <scope>NUCLEOTIDE SEQUENCE [LARGE SCALE GENOMIC DNA]</scope>
    <source>
        <strain evidence="10">mv1</strain>
    </source>
</reference>
<feature type="domain" description="Acyl-CoA oxidase/dehydrogenase middle" evidence="7">
    <location>
        <begin position="117"/>
        <end position="212"/>
    </location>
</feature>
<dbReference type="InterPro" id="IPR009075">
    <property type="entry name" value="AcylCo_DH/oxidase_C"/>
</dbReference>
<proteinExistence type="inferred from homology"/>
<keyword evidence="4 5" id="KW-0274">FAD</keyword>
<dbReference type="Pfam" id="PF02771">
    <property type="entry name" value="Acyl-CoA_dh_N"/>
    <property type="match status" value="1"/>
</dbReference>
<comment type="caution">
    <text evidence="9">The sequence shown here is derived from an EMBL/GenBank/DDBJ whole genome shotgun (WGS) entry which is preliminary data.</text>
</comment>
<dbReference type="Gene3D" id="1.20.140.10">
    <property type="entry name" value="Butyryl-CoA Dehydrogenase, subunit A, domain 3"/>
    <property type="match status" value="1"/>
</dbReference>
<dbReference type="Gene3D" id="2.40.110.10">
    <property type="entry name" value="Butyryl-CoA Dehydrogenase, subunit A, domain 2"/>
    <property type="match status" value="1"/>
</dbReference>
<evidence type="ECO:0000256" key="3">
    <source>
        <dbReference type="ARBA" id="ARBA00022630"/>
    </source>
</evidence>
<dbReference type="PROSITE" id="PS00072">
    <property type="entry name" value="ACYL_COA_DH_1"/>
    <property type="match status" value="1"/>
</dbReference>
<comment type="similarity">
    <text evidence="2 5">Belongs to the acyl-CoA dehydrogenase family.</text>
</comment>
<keyword evidence="10" id="KW-1185">Reference proteome</keyword>
<comment type="cofactor">
    <cofactor evidence="1 5">
        <name>FAD</name>
        <dbReference type="ChEBI" id="CHEBI:57692"/>
    </cofactor>
</comment>
<protein>
    <submittedName>
        <fullName evidence="9">Acyl-CoA dehydrogenase</fullName>
    </submittedName>
</protein>
<dbReference type="SUPFAM" id="SSF56645">
    <property type="entry name" value="Acyl-CoA dehydrogenase NM domain-like"/>
    <property type="match status" value="1"/>
</dbReference>
<evidence type="ECO:0000256" key="1">
    <source>
        <dbReference type="ARBA" id="ARBA00001974"/>
    </source>
</evidence>
<organism evidence="9 10">
    <name type="scientific">Gordonia jacobaea</name>
    <dbReference type="NCBI Taxonomy" id="122202"/>
    <lineage>
        <taxon>Bacteria</taxon>
        <taxon>Bacillati</taxon>
        <taxon>Actinomycetota</taxon>
        <taxon>Actinomycetes</taxon>
        <taxon>Mycobacteriales</taxon>
        <taxon>Gordoniaceae</taxon>
        <taxon>Gordonia</taxon>
    </lineage>
</organism>
<dbReference type="Gene3D" id="1.10.540.10">
    <property type="entry name" value="Acyl-CoA dehydrogenase/oxidase, N-terminal domain"/>
    <property type="match status" value="1"/>
</dbReference>
<name>A0ABR5II50_9ACTN</name>
<evidence type="ECO:0000259" key="8">
    <source>
        <dbReference type="Pfam" id="PF02771"/>
    </source>
</evidence>
<dbReference type="EMBL" id="LDTZ01000013">
    <property type="protein sequence ID" value="KNA93409.1"/>
    <property type="molecule type" value="Genomic_DNA"/>
</dbReference>
<evidence type="ECO:0000259" key="7">
    <source>
        <dbReference type="Pfam" id="PF02770"/>
    </source>
</evidence>
<dbReference type="InterPro" id="IPR013786">
    <property type="entry name" value="AcylCoA_DH/ox_N"/>
</dbReference>
<dbReference type="InterPro" id="IPR046373">
    <property type="entry name" value="Acyl-CoA_Oxase/DH_mid-dom_sf"/>
</dbReference>
<dbReference type="SUPFAM" id="SSF47203">
    <property type="entry name" value="Acyl-CoA dehydrogenase C-terminal domain-like"/>
    <property type="match status" value="1"/>
</dbReference>
<sequence length="378" mass="39913">MSDEHRALRETAAAVADTQIAPHAAMVDECAEFPEQSLKALIAANLHAVGVPEEYGGQGGDHLASAIVAEEIARACATTQQVAGGSELFATPVLLAGSPELKSKYLPRIASGEFLGAFALSEPEAGSDVASMRVHARAVPGGWTLNGTKRWITNAGHADVYIVFASTDPSAGARGISAFVVESTDAGIVFGALERKMGLRGSPTREITFDNVFVPSDRLIGEAGRGLRIALGTLDRTRTVVAAQAVGIAQAALDVATDYAKQRVQFGSPISQFQGIQFMAADMATNIRAARLLTWAASIACDQNHSEVGLAGAMAKCFASDTAMSATTDAVQILGGAGYVKDYPVERMMRDAKITQIYEGTNQIQRLVIARQLFSERR</sequence>
<dbReference type="PANTHER" id="PTHR43884:SF12">
    <property type="entry name" value="ISOVALERYL-COA DEHYDROGENASE, MITOCHONDRIAL-RELATED"/>
    <property type="match status" value="1"/>
</dbReference>
<evidence type="ECO:0000313" key="9">
    <source>
        <dbReference type="EMBL" id="KNA93409.1"/>
    </source>
</evidence>
<accession>A0ABR5II50</accession>
<evidence type="ECO:0000259" key="6">
    <source>
        <dbReference type="Pfam" id="PF00441"/>
    </source>
</evidence>
<dbReference type="InterPro" id="IPR009100">
    <property type="entry name" value="AcylCoA_DH/oxidase_NM_dom_sf"/>
</dbReference>
<feature type="domain" description="Acyl-CoA dehydrogenase/oxidase N-terminal" evidence="8">
    <location>
        <begin position="2"/>
        <end position="113"/>
    </location>
</feature>
<evidence type="ECO:0000256" key="5">
    <source>
        <dbReference type="RuleBase" id="RU362125"/>
    </source>
</evidence>
<dbReference type="InterPro" id="IPR037069">
    <property type="entry name" value="AcylCoA_DH/ox_N_sf"/>
</dbReference>
<dbReference type="Proteomes" id="UP000037247">
    <property type="component" value="Unassembled WGS sequence"/>
</dbReference>
<dbReference type="Pfam" id="PF00441">
    <property type="entry name" value="Acyl-CoA_dh_1"/>
    <property type="match status" value="1"/>
</dbReference>
<keyword evidence="5" id="KW-0560">Oxidoreductase</keyword>
<evidence type="ECO:0000313" key="10">
    <source>
        <dbReference type="Proteomes" id="UP000037247"/>
    </source>
</evidence>
<evidence type="ECO:0000256" key="4">
    <source>
        <dbReference type="ARBA" id="ARBA00022827"/>
    </source>
</evidence>
<gene>
    <name evidence="9" type="ORF">ABW18_01310</name>
</gene>
<dbReference type="PROSITE" id="PS00073">
    <property type="entry name" value="ACYL_COA_DH_2"/>
    <property type="match status" value="1"/>
</dbReference>
<dbReference type="InterPro" id="IPR036250">
    <property type="entry name" value="AcylCo_DH-like_C"/>
</dbReference>
<dbReference type="PANTHER" id="PTHR43884">
    <property type="entry name" value="ACYL-COA DEHYDROGENASE"/>
    <property type="match status" value="1"/>
</dbReference>
<dbReference type="InterPro" id="IPR006091">
    <property type="entry name" value="Acyl-CoA_Oxase/DH_mid-dom"/>
</dbReference>
<dbReference type="InterPro" id="IPR006089">
    <property type="entry name" value="Acyl-CoA_DH_CS"/>
</dbReference>
<dbReference type="PIRSF" id="PIRSF016578">
    <property type="entry name" value="HsaA"/>
    <property type="match status" value="1"/>
</dbReference>